<comment type="caution">
    <text evidence="2">The sequence shown here is derived from an EMBL/GenBank/DDBJ whole genome shotgun (WGS) entry which is preliminary data.</text>
</comment>
<accession>A0ABV8SL65</accession>
<organism evidence="2 3">
    <name type="scientific">Cohnella boryungensis</name>
    <dbReference type="NCBI Taxonomy" id="768479"/>
    <lineage>
        <taxon>Bacteria</taxon>
        <taxon>Bacillati</taxon>
        <taxon>Bacillota</taxon>
        <taxon>Bacilli</taxon>
        <taxon>Bacillales</taxon>
        <taxon>Paenibacillaceae</taxon>
        <taxon>Cohnella</taxon>
    </lineage>
</organism>
<sequence length="479" mass="52999">MKRAVSAGIALVLLIGAAMFGVSPASAASRSDNQAKKAALETQYGVRISFEQALANDQTIQGRLLDTLREQLDRFPAGLIKEATDGLRAKKVASAIYVRAFTERDNPALHGSFGVENGKATLTYRAAGGVLEDWVVSHEMGHLIHEYLRRGPDASAIQKTWVGFNGSYVYNKNWASIKGDHELVFAREYGSASYSEDFATIVEDLIYRPDNVRIRLLDAPKSGYARKIAYLTQLLQQRTKAIPAGGQPWKRAVPERPSDDLAQIASAAFDKGLIPSGGTFEWAGYATDFRGLYQSSMSKHDFAQLIAAFMERRTGMTLEELAKEKGKYTKWKTTGSISFNGKQNVMKETTNYPLNDIEDFRVFHLYKLGIVDGIRDASVKSGTYRQVDAHWIYELQGLSSLKFEPEREITQGQALQMLERMTKLLGLSSAGADRLRLVGRKGVRFESAYAALAELWDTNASSLPEANDALDDVQAELGQ</sequence>
<evidence type="ECO:0000313" key="3">
    <source>
        <dbReference type="Proteomes" id="UP001595755"/>
    </source>
</evidence>
<feature type="chain" id="PRO_5046752555" description="SLH domain-containing protein" evidence="1">
    <location>
        <begin position="28"/>
        <end position="479"/>
    </location>
</feature>
<evidence type="ECO:0000256" key="1">
    <source>
        <dbReference type="SAM" id="SignalP"/>
    </source>
</evidence>
<dbReference type="EMBL" id="JBHSED010000071">
    <property type="protein sequence ID" value="MFC4307124.1"/>
    <property type="molecule type" value="Genomic_DNA"/>
</dbReference>
<proteinExistence type="predicted"/>
<reference evidence="3" key="1">
    <citation type="journal article" date="2019" name="Int. J. Syst. Evol. Microbiol.">
        <title>The Global Catalogue of Microorganisms (GCM) 10K type strain sequencing project: providing services to taxonomists for standard genome sequencing and annotation.</title>
        <authorList>
            <consortium name="The Broad Institute Genomics Platform"/>
            <consortium name="The Broad Institute Genome Sequencing Center for Infectious Disease"/>
            <person name="Wu L."/>
            <person name="Ma J."/>
        </authorList>
    </citation>
    <scope>NUCLEOTIDE SEQUENCE [LARGE SCALE GENOMIC DNA]</scope>
    <source>
        <strain evidence="3">CGMCC 4.1641</strain>
    </source>
</reference>
<feature type="signal peptide" evidence="1">
    <location>
        <begin position="1"/>
        <end position="27"/>
    </location>
</feature>
<protein>
    <recommendedName>
        <fullName evidence="4">SLH domain-containing protein</fullName>
    </recommendedName>
</protein>
<keyword evidence="3" id="KW-1185">Reference proteome</keyword>
<evidence type="ECO:0000313" key="2">
    <source>
        <dbReference type="EMBL" id="MFC4307124.1"/>
    </source>
</evidence>
<dbReference type="Proteomes" id="UP001595755">
    <property type="component" value="Unassembled WGS sequence"/>
</dbReference>
<keyword evidence="1" id="KW-0732">Signal</keyword>
<dbReference type="RefSeq" id="WP_204604554.1">
    <property type="nucleotide sequence ID" value="NZ_JBHSED010000071.1"/>
</dbReference>
<gene>
    <name evidence="2" type="ORF">ACFO1S_27235</name>
</gene>
<evidence type="ECO:0008006" key="4">
    <source>
        <dbReference type="Google" id="ProtNLM"/>
    </source>
</evidence>
<name>A0ABV8SL65_9BACL</name>